<comment type="caution">
    <text evidence="2">The sequence shown here is derived from an EMBL/GenBank/DDBJ whole genome shotgun (WGS) entry which is preliminary data.</text>
</comment>
<dbReference type="InterPro" id="IPR009061">
    <property type="entry name" value="DNA-bd_dom_put_sf"/>
</dbReference>
<protein>
    <recommendedName>
        <fullName evidence="4">Helix-turn-helix domain-containing protein</fullName>
    </recommendedName>
</protein>
<evidence type="ECO:0000313" key="2">
    <source>
        <dbReference type="EMBL" id="MEJ8852799.1"/>
    </source>
</evidence>
<proteinExistence type="predicted"/>
<dbReference type="RefSeq" id="WP_340348737.1">
    <property type="nucleotide sequence ID" value="NZ_JBBKZT010000072.1"/>
</dbReference>
<name>A0ABU8X0U7_9BURK</name>
<reference evidence="2 3" key="1">
    <citation type="submission" date="2024-03" db="EMBL/GenBank/DDBJ databases">
        <title>Novel species of the genus Variovorax.</title>
        <authorList>
            <person name="Liu Q."/>
            <person name="Xin Y.-H."/>
        </authorList>
    </citation>
    <scope>NUCLEOTIDE SEQUENCE [LARGE SCALE GENOMIC DNA]</scope>
    <source>
        <strain evidence="2 3">KACC 18900</strain>
    </source>
</reference>
<gene>
    <name evidence="2" type="ORF">WKW82_39850</name>
</gene>
<accession>A0ABU8X0U7</accession>
<evidence type="ECO:0008006" key="4">
    <source>
        <dbReference type="Google" id="ProtNLM"/>
    </source>
</evidence>
<organism evidence="2 3">
    <name type="scientific">Variovorax rhizosphaerae</name>
    <dbReference type="NCBI Taxonomy" id="1836200"/>
    <lineage>
        <taxon>Bacteria</taxon>
        <taxon>Pseudomonadati</taxon>
        <taxon>Pseudomonadota</taxon>
        <taxon>Betaproteobacteria</taxon>
        <taxon>Burkholderiales</taxon>
        <taxon>Comamonadaceae</taxon>
        <taxon>Variovorax</taxon>
    </lineage>
</organism>
<dbReference type="EMBL" id="JBBKZT010000072">
    <property type="protein sequence ID" value="MEJ8852799.1"/>
    <property type="molecule type" value="Genomic_DNA"/>
</dbReference>
<keyword evidence="3" id="KW-1185">Reference proteome</keyword>
<dbReference type="SUPFAM" id="SSF46955">
    <property type="entry name" value="Putative DNA-binding domain"/>
    <property type="match status" value="1"/>
</dbReference>
<dbReference type="Proteomes" id="UP001385892">
    <property type="component" value="Unassembled WGS sequence"/>
</dbReference>
<sequence length="82" mass="9246">MLTKEEAAARLNIHEQTLIRWAEHGLIARHAYNDHRAHLYEAPAPGMPAKHCSRWDRLVDRKPAANEKTAPKSSRPSGKDAV</sequence>
<evidence type="ECO:0000313" key="3">
    <source>
        <dbReference type="Proteomes" id="UP001385892"/>
    </source>
</evidence>
<evidence type="ECO:0000256" key="1">
    <source>
        <dbReference type="SAM" id="MobiDB-lite"/>
    </source>
</evidence>
<feature type="region of interest" description="Disordered" evidence="1">
    <location>
        <begin position="59"/>
        <end position="82"/>
    </location>
</feature>